<name>A0A9P8W8A2_9HYPO</name>
<evidence type="ECO:0000313" key="1">
    <source>
        <dbReference type="EMBL" id="KAH6890686.1"/>
    </source>
</evidence>
<proteinExistence type="predicted"/>
<dbReference type="AlphaFoldDB" id="A0A9P8W8A2"/>
<dbReference type="EMBL" id="JAGPYM010000009">
    <property type="protein sequence ID" value="KAH6890686.1"/>
    <property type="molecule type" value="Genomic_DNA"/>
</dbReference>
<keyword evidence="2" id="KW-1185">Reference proteome</keyword>
<comment type="caution">
    <text evidence="1">The sequence shown here is derived from an EMBL/GenBank/DDBJ whole genome shotgun (WGS) entry which is preliminary data.</text>
</comment>
<organism evidence="1 2">
    <name type="scientific">Thelonectria olida</name>
    <dbReference type="NCBI Taxonomy" id="1576542"/>
    <lineage>
        <taxon>Eukaryota</taxon>
        <taxon>Fungi</taxon>
        <taxon>Dikarya</taxon>
        <taxon>Ascomycota</taxon>
        <taxon>Pezizomycotina</taxon>
        <taxon>Sordariomycetes</taxon>
        <taxon>Hypocreomycetidae</taxon>
        <taxon>Hypocreales</taxon>
        <taxon>Nectriaceae</taxon>
        <taxon>Thelonectria</taxon>
    </lineage>
</organism>
<accession>A0A9P8W8A2</accession>
<dbReference type="OrthoDB" id="5339038at2759"/>
<reference evidence="1 2" key="1">
    <citation type="journal article" date="2021" name="Nat. Commun.">
        <title>Genetic determinants of endophytism in the Arabidopsis root mycobiome.</title>
        <authorList>
            <person name="Mesny F."/>
            <person name="Miyauchi S."/>
            <person name="Thiergart T."/>
            <person name="Pickel B."/>
            <person name="Atanasova L."/>
            <person name="Karlsson M."/>
            <person name="Huettel B."/>
            <person name="Barry K.W."/>
            <person name="Haridas S."/>
            <person name="Chen C."/>
            <person name="Bauer D."/>
            <person name="Andreopoulos W."/>
            <person name="Pangilinan J."/>
            <person name="LaButti K."/>
            <person name="Riley R."/>
            <person name="Lipzen A."/>
            <person name="Clum A."/>
            <person name="Drula E."/>
            <person name="Henrissat B."/>
            <person name="Kohler A."/>
            <person name="Grigoriev I.V."/>
            <person name="Martin F.M."/>
            <person name="Hacquard S."/>
        </authorList>
    </citation>
    <scope>NUCLEOTIDE SEQUENCE [LARGE SCALE GENOMIC DNA]</scope>
    <source>
        <strain evidence="1 2">MPI-CAGE-CH-0241</strain>
    </source>
</reference>
<dbReference type="Proteomes" id="UP000777438">
    <property type="component" value="Unassembled WGS sequence"/>
</dbReference>
<evidence type="ECO:0000313" key="2">
    <source>
        <dbReference type="Proteomes" id="UP000777438"/>
    </source>
</evidence>
<sequence length="276" mass="30888">MDTITRGNPGKIQGNSSMALYQLDSSGNPGKKAIETALDAKEQFLIWAYRDLVGFVTDLRATRTTNKQRMDWRRSYSINWLYDLVNVFSPSSYNEILYEANAMPTKMSTGPSRDPGNTTEGSWVSLSSLESFFVDGVVPTSNFREALLAKTGQTTSHLATRQRQAARAASQGAVDIHGLLDLNLNSWFNKKSNLILYRMVDWNPDAISDNDETYVDPETNEPRFKDSVLVRSAKAFGIGDSQMLHLRDTMSRMTESNNVDVSRMKSVVPEGYSTNL</sequence>
<gene>
    <name evidence="1" type="ORF">B0T10DRAFT_606139</name>
</gene>
<protein>
    <submittedName>
        <fullName evidence="1">Uncharacterized protein</fullName>
    </submittedName>
</protein>